<accession>A0ABQ1FL42</accession>
<dbReference type="Proteomes" id="UP000615455">
    <property type="component" value="Unassembled WGS sequence"/>
</dbReference>
<keyword evidence="2" id="KW-1185">Reference proteome</keyword>
<gene>
    <name evidence="1" type="ORF">GCM10008018_72710</name>
</gene>
<reference evidence="2" key="1">
    <citation type="journal article" date="2019" name="Int. J. Syst. Evol. Microbiol.">
        <title>The Global Catalogue of Microorganisms (GCM) 10K type strain sequencing project: providing services to taxonomists for standard genome sequencing and annotation.</title>
        <authorList>
            <consortium name="The Broad Institute Genomics Platform"/>
            <consortium name="The Broad Institute Genome Sequencing Center for Infectious Disease"/>
            <person name="Wu L."/>
            <person name="Ma J."/>
        </authorList>
    </citation>
    <scope>NUCLEOTIDE SEQUENCE [LARGE SCALE GENOMIC DNA]</scope>
    <source>
        <strain evidence="2">CGMCC 1.15043</strain>
    </source>
</reference>
<proteinExistence type="predicted"/>
<evidence type="ECO:0000313" key="1">
    <source>
        <dbReference type="EMBL" id="GGA18196.1"/>
    </source>
</evidence>
<protein>
    <submittedName>
        <fullName evidence="1">Uncharacterized protein</fullName>
    </submittedName>
</protein>
<comment type="caution">
    <text evidence="1">The sequence shown here is derived from an EMBL/GenBank/DDBJ whole genome shotgun (WGS) entry which is preliminary data.</text>
</comment>
<organism evidence="1 2">
    <name type="scientific">Paenibacillus marchantiophytorum</name>
    <dbReference type="NCBI Taxonomy" id="1619310"/>
    <lineage>
        <taxon>Bacteria</taxon>
        <taxon>Bacillati</taxon>
        <taxon>Bacillota</taxon>
        <taxon>Bacilli</taxon>
        <taxon>Bacillales</taxon>
        <taxon>Paenibacillaceae</taxon>
        <taxon>Paenibacillus</taxon>
    </lineage>
</organism>
<dbReference type="EMBL" id="BMHE01000108">
    <property type="protein sequence ID" value="GGA18196.1"/>
    <property type="molecule type" value="Genomic_DNA"/>
</dbReference>
<name>A0ABQ1FL42_9BACL</name>
<sequence length="165" mass="19562">MFWYGAFGFCSKSRNDEITLYSDQDQKIFLGYFELTTVTGLINILKYDMDIIGEDKEYCDEIESFIYGDEDIHYHYIYPRDLEDVSRQVSHSAPTNIDCYKPVYIDMWTKLSKSWDIDEIKTSVRIIAKDFLGLNIENVELIDIPTYEETKLSYEQDYKPFVNEN</sequence>
<evidence type="ECO:0000313" key="2">
    <source>
        <dbReference type="Proteomes" id="UP000615455"/>
    </source>
</evidence>